<keyword evidence="4 5" id="KW-0472">Membrane</keyword>
<feature type="transmembrane region" description="Helical" evidence="5">
    <location>
        <begin position="132"/>
        <end position="158"/>
    </location>
</feature>
<protein>
    <submittedName>
        <fullName evidence="8">ABC transporter ATP-binding protein</fullName>
    </submittedName>
</protein>
<name>A0ABN7TR12_9BACL</name>
<organism evidence="8 9">
    <name type="scientific">Paenibacillus allorhizosphaerae</name>
    <dbReference type="NCBI Taxonomy" id="2849866"/>
    <lineage>
        <taxon>Bacteria</taxon>
        <taxon>Bacillati</taxon>
        <taxon>Bacillota</taxon>
        <taxon>Bacilli</taxon>
        <taxon>Bacillales</taxon>
        <taxon>Paenibacillaceae</taxon>
        <taxon>Paenibacillus</taxon>
    </lineage>
</organism>
<dbReference type="InterPro" id="IPR003593">
    <property type="entry name" value="AAA+_ATPase"/>
</dbReference>
<evidence type="ECO:0000256" key="4">
    <source>
        <dbReference type="ARBA" id="ARBA00023136"/>
    </source>
</evidence>
<dbReference type="PANTHER" id="PTHR43394">
    <property type="entry name" value="ATP-DEPENDENT PERMEASE MDL1, MITOCHONDRIAL"/>
    <property type="match status" value="1"/>
</dbReference>
<accession>A0ABN7TR12</accession>
<feature type="domain" description="ABC transporter" evidence="6">
    <location>
        <begin position="341"/>
        <end position="575"/>
    </location>
</feature>
<dbReference type="SMART" id="SM00382">
    <property type="entry name" value="AAA"/>
    <property type="match status" value="1"/>
</dbReference>
<dbReference type="PANTHER" id="PTHR43394:SF1">
    <property type="entry name" value="ATP-BINDING CASSETTE SUB-FAMILY B MEMBER 10, MITOCHONDRIAL"/>
    <property type="match status" value="1"/>
</dbReference>
<evidence type="ECO:0000259" key="7">
    <source>
        <dbReference type="PROSITE" id="PS50929"/>
    </source>
</evidence>
<sequence>MNVDFKQYRDLLVTYLQPQGAKVIALGAMLLFGTAISLVNPQLIKSFIDAATSGRSSFHALLGLGLLFVTATFVSQLVSVCTVYLGQVVGWSATNALRVDLLRHCLRLDMSFFNKRTPGELIERIDGDCNNLFSFLSGFVFQLLSSAMLLIGIIGLLFVENWRMGIALSLFSAISIVILIRTRGIAIPSGRREQEARTHLYGFLEERLTGMADLRTNGGFPHMMRTFYELHSSRFLTARKAWMVGRMSTWGITAILIAIGNIITFSISIFLYQRGQITIGAIYLMFHYTEMLFRPLDQITSQLQKLQSTSVSIIRLNELYRMQSAVEDQGCATMASGPADIRFRDVSFSYGDQGSVLDQVSFHLEPNQVLGLLGRTGSGKTTMTRLLFRMYDPCSGEIRFNGTNLKDIPLGLLQQKIGMVTQEVQLFQGTIRDNLSFFDASVSDERMLEAIQTLGLDEWFHRLPDGLDTYIRSGGEGLSAGEAQLVAFTRVLLKDPDLVILDEFSSRLDSLTEQWIQGALKRLLLNRTGIIIAHRLATVRHVNHIMILDGGRIVEYGCREELEQDSGSRYSRLLQTGLEVQTA</sequence>
<feature type="transmembrane region" description="Helical" evidence="5">
    <location>
        <begin position="164"/>
        <end position="182"/>
    </location>
</feature>
<dbReference type="InterPro" id="IPR039421">
    <property type="entry name" value="Type_1_exporter"/>
</dbReference>
<proteinExistence type="predicted"/>
<feature type="domain" description="ABC transmembrane type-1" evidence="7">
    <location>
        <begin position="24"/>
        <end position="308"/>
    </location>
</feature>
<dbReference type="EMBL" id="CAJVCE010000011">
    <property type="protein sequence ID" value="CAG7647681.1"/>
    <property type="molecule type" value="Genomic_DNA"/>
</dbReference>
<dbReference type="PROSITE" id="PS50893">
    <property type="entry name" value="ABC_TRANSPORTER_2"/>
    <property type="match status" value="1"/>
</dbReference>
<keyword evidence="3 5" id="KW-1133">Transmembrane helix</keyword>
<keyword evidence="9" id="KW-1185">Reference proteome</keyword>
<feature type="transmembrane region" description="Helical" evidence="5">
    <location>
        <begin position="249"/>
        <end position="272"/>
    </location>
</feature>
<dbReference type="GO" id="GO:0005524">
    <property type="term" value="F:ATP binding"/>
    <property type="evidence" value="ECO:0007669"/>
    <property type="project" value="UniProtKB-KW"/>
</dbReference>
<gene>
    <name evidence="8" type="ORF">PAECIP111802_04038</name>
</gene>
<dbReference type="InterPro" id="IPR003439">
    <property type="entry name" value="ABC_transporter-like_ATP-bd"/>
</dbReference>
<dbReference type="PROSITE" id="PS50929">
    <property type="entry name" value="ABC_TM1F"/>
    <property type="match status" value="1"/>
</dbReference>
<dbReference type="Pfam" id="PF00664">
    <property type="entry name" value="ABC_membrane"/>
    <property type="match status" value="1"/>
</dbReference>
<dbReference type="CDD" id="cd07346">
    <property type="entry name" value="ABC_6TM_exporters"/>
    <property type="match status" value="1"/>
</dbReference>
<dbReference type="Pfam" id="PF00005">
    <property type="entry name" value="ABC_tran"/>
    <property type="match status" value="1"/>
</dbReference>
<evidence type="ECO:0000313" key="8">
    <source>
        <dbReference type="EMBL" id="CAG7647681.1"/>
    </source>
</evidence>
<feature type="transmembrane region" description="Helical" evidence="5">
    <location>
        <begin position="21"/>
        <end position="40"/>
    </location>
</feature>
<keyword evidence="2 5" id="KW-0812">Transmembrane</keyword>
<evidence type="ECO:0000259" key="6">
    <source>
        <dbReference type="PROSITE" id="PS50893"/>
    </source>
</evidence>
<evidence type="ECO:0000256" key="5">
    <source>
        <dbReference type="SAM" id="Phobius"/>
    </source>
</evidence>
<keyword evidence="8" id="KW-0067">ATP-binding</keyword>
<dbReference type="RefSeq" id="WP_218100327.1">
    <property type="nucleotide sequence ID" value="NZ_CAJVCE010000011.1"/>
</dbReference>
<evidence type="ECO:0000313" key="9">
    <source>
        <dbReference type="Proteomes" id="UP000730618"/>
    </source>
</evidence>
<dbReference type="Proteomes" id="UP000730618">
    <property type="component" value="Unassembled WGS sequence"/>
</dbReference>
<comment type="caution">
    <text evidence="8">The sequence shown here is derived from an EMBL/GenBank/DDBJ whole genome shotgun (WGS) entry which is preliminary data.</text>
</comment>
<comment type="subcellular location">
    <subcellularLocation>
        <location evidence="1">Membrane</location>
        <topology evidence="1">Multi-pass membrane protein</topology>
    </subcellularLocation>
</comment>
<reference evidence="8 9" key="1">
    <citation type="submission" date="2021-06" db="EMBL/GenBank/DDBJ databases">
        <authorList>
            <person name="Criscuolo A."/>
        </authorList>
    </citation>
    <scope>NUCLEOTIDE SEQUENCE [LARGE SCALE GENOMIC DNA]</scope>
    <source>
        <strain evidence="9">CIP 111802</strain>
    </source>
</reference>
<evidence type="ECO:0000256" key="1">
    <source>
        <dbReference type="ARBA" id="ARBA00004141"/>
    </source>
</evidence>
<dbReference type="InterPro" id="IPR011527">
    <property type="entry name" value="ABC1_TM_dom"/>
</dbReference>
<keyword evidence="8" id="KW-0547">Nucleotide-binding</keyword>
<evidence type="ECO:0000256" key="2">
    <source>
        <dbReference type="ARBA" id="ARBA00022692"/>
    </source>
</evidence>
<feature type="transmembrane region" description="Helical" evidence="5">
    <location>
        <begin position="60"/>
        <end position="85"/>
    </location>
</feature>
<evidence type="ECO:0000256" key="3">
    <source>
        <dbReference type="ARBA" id="ARBA00022989"/>
    </source>
</evidence>